<dbReference type="Gene3D" id="1.10.3660.10">
    <property type="entry name" value="6-phosphogluconate dehydrogenase C-terminal like domain"/>
    <property type="match status" value="1"/>
</dbReference>
<dbReference type="GO" id="GO:0004665">
    <property type="term" value="F:prephenate dehydrogenase (NADP+) activity"/>
    <property type="evidence" value="ECO:0007669"/>
    <property type="project" value="InterPro"/>
</dbReference>
<dbReference type="SUPFAM" id="SSF51735">
    <property type="entry name" value="NAD(P)-binding Rossmann-fold domains"/>
    <property type="match status" value="1"/>
</dbReference>
<dbReference type="EMBL" id="CP058560">
    <property type="protein sequence ID" value="QUH23634.1"/>
    <property type="molecule type" value="Genomic_DNA"/>
</dbReference>
<dbReference type="GeneID" id="64820618"/>
<dbReference type="PANTHER" id="PTHR21363:SF0">
    <property type="entry name" value="PREPHENATE DEHYDROGENASE [NADP(+)]"/>
    <property type="match status" value="1"/>
</dbReference>
<keyword evidence="4" id="KW-1185">Reference proteome</keyword>
<dbReference type="PIRSF" id="PIRSF006549">
    <property type="entry name" value="PDH_arog_dh_reg"/>
    <property type="match status" value="1"/>
</dbReference>
<dbReference type="KEGG" id="meme:HYG87_07595"/>
<dbReference type="SUPFAM" id="SSF48179">
    <property type="entry name" value="6-phosphogluconate dehydrogenase C-terminal domain-like"/>
    <property type="match status" value="1"/>
</dbReference>
<sequence>MKIAIIGGTRGLGRWIAQYLKSKKFEIVITSRDSDFGTKIAREIGVEYCPDNKKAASQCRVVIIAVPIEHTEYVIREVAPSLKKGSLIMDVTSVKEMPSYLMQDLIKEGVDFLPTHPMFGPRIRSLEGQVVVLTPLQKNGWFKRVLDFLEDEKVRVLVTTPKKHDEMMSVVQVLTHFAYISIASTIEKLEVNVKESRKFASPIYNLMVDTISRIVAQNPYLAYSIQTQNQYANKARSAFIKTVKDLEKDLDVKNQDKFVEAMSSAAKNLNDLEAALGRSDKAISALNQEIIILKKSIGKEVGLRHIYSGKVHIGILKSLEPDFLLLKTGKRNIMLKISNIEILDSKQMWNWKINNQDSREYDISAVFPNSSDSKVISSVLESLDGIIQVKILDTYQGPPINEGMISMTFRIKVLERTKIKEVEKLIKGFGAKIR</sequence>
<dbReference type="NCBIfam" id="NF006408">
    <property type="entry name" value="PRK08655.1-2"/>
    <property type="match status" value="1"/>
</dbReference>
<dbReference type="Gene3D" id="3.40.50.720">
    <property type="entry name" value="NAD(P)-binding Rossmann-like Domain"/>
    <property type="match status" value="1"/>
</dbReference>
<dbReference type="InterPro" id="IPR008299">
    <property type="entry name" value="Prep_DH/arog_DH"/>
</dbReference>
<dbReference type="InterPro" id="IPR046826">
    <property type="entry name" value="PDH_N"/>
</dbReference>
<dbReference type="PROSITE" id="PS51176">
    <property type="entry name" value="PDH_ADH"/>
    <property type="match status" value="1"/>
</dbReference>
<dbReference type="EC" id="1.3.1.12" evidence="3"/>
<keyword evidence="1 3" id="KW-0560">Oxidoreductase</keyword>
<accession>A0A8T8K535</accession>
<dbReference type="GO" id="GO:0006571">
    <property type="term" value="P:tyrosine biosynthetic process"/>
    <property type="evidence" value="ECO:0007669"/>
    <property type="project" value="InterPro"/>
</dbReference>
<dbReference type="GO" id="GO:0008977">
    <property type="term" value="F:prephenate dehydrogenase (NAD+) activity"/>
    <property type="evidence" value="ECO:0007669"/>
    <property type="project" value="UniProtKB-EC"/>
</dbReference>
<evidence type="ECO:0000313" key="4">
    <source>
        <dbReference type="Proteomes" id="UP000681041"/>
    </source>
</evidence>
<dbReference type="RefSeq" id="WP_211532590.1">
    <property type="nucleotide sequence ID" value="NZ_CP058560.1"/>
</dbReference>
<dbReference type="InterPro" id="IPR050812">
    <property type="entry name" value="Preph/Arog_dehydrog"/>
</dbReference>
<dbReference type="SUPFAM" id="SSF54991">
    <property type="entry name" value="Anticodon-binding domain of PheRS"/>
    <property type="match status" value="1"/>
</dbReference>
<dbReference type="Proteomes" id="UP000681041">
    <property type="component" value="Chromosome"/>
</dbReference>
<dbReference type="InterPro" id="IPR008927">
    <property type="entry name" value="6-PGluconate_DH-like_C_sf"/>
</dbReference>
<reference evidence="3" key="1">
    <citation type="submission" date="2020-07" db="EMBL/GenBank/DDBJ databases">
        <title>Methanobacterium. sp. MethCan genome.</title>
        <authorList>
            <person name="Postec A."/>
            <person name="Quemeneur M."/>
        </authorList>
    </citation>
    <scope>NUCLEOTIDE SEQUENCE</scope>
    <source>
        <strain evidence="3">MethCAN</strain>
    </source>
</reference>
<dbReference type="InterPro" id="IPR036291">
    <property type="entry name" value="NAD(P)-bd_dom_sf"/>
</dbReference>
<evidence type="ECO:0000259" key="2">
    <source>
        <dbReference type="PROSITE" id="PS51176"/>
    </source>
</evidence>
<feature type="domain" description="Prephenate/arogenate dehydrogenase" evidence="2">
    <location>
        <begin position="1"/>
        <end position="280"/>
    </location>
</feature>
<dbReference type="InterPro" id="IPR046825">
    <property type="entry name" value="PDH_C"/>
</dbReference>
<dbReference type="InterPro" id="IPR003099">
    <property type="entry name" value="Prephen_DH"/>
</dbReference>
<dbReference type="AlphaFoldDB" id="A0A8T8K535"/>
<proteinExistence type="predicted"/>
<evidence type="ECO:0000256" key="1">
    <source>
        <dbReference type="ARBA" id="ARBA00023002"/>
    </source>
</evidence>
<gene>
    <name evidence="3" type="ORF">HYG87_07595</name>
</gene>
<name>A0A8T8K535_9EURY</name>
<protein>
    <submittedName>
        <fullName evidence="3">Prephenate dehydrogenase</fullName>
        <ecNumber evidence="3">1.3.1.12</ecNumber>
    </submittedName>
</protein>
<dbReference type="OrthoDB" id="24743at2157"/>
<dbReference type="GO" id="GO:0070403">
    <property type="term" value="F:NAD+ binding"/>
    <property type="evidence" value="ECO:0007669"/>
    <property type="project" value="InterPro"/>
</dbReference>
<dbReference type="Pfam" id="PF02153">
    <property type="entry name" value="PDH_N"/>
    <property type="match status" value="1"/>
</dbReference>
<evidence type="ECO:0000313" key="3">
    <source>
        <dbReference type="EMBL" id="QUH23634.1"/>
    </source>
</evidence>
<dbReference type="Pfam" id="PF20463">
    <property type="entry name" value="PDH_C"/>
    <property type="match status" value="1"/>
</dbReference>
<dbReference type="InterPro" id="IPR036690">
    <property type="entry name" value="Fdx_antiC-bd_sf"/>
</dbReference>
<organism evidence="3 4">
    <name type="scientific">Methanobacterium alkalithermotolerans</name>
    <dbReference type="NCBI Taxonomy" id="2731220"/>
    <lineage>
        <taxon>Archaea</taxon>
        <taxon>Methanobacteriati</taxon>
        <taxon>Methanobacteriota</taxon>
        <taxon>Methanomada group</taxon>
        <taxon>Methanobacteria</taxon>
        <taxon>Methanobacteriales</taxon>
        <taxon>Methanobacteriaceae</taxon>
        <taxon>Methanobacterium</taxon>
    </lineage>
</organism>
<dbReference type="PANTHER" id="PTHR21363">
    <property type="entry name" value="PREPHENATE DEHYDROGENASE"/>
    <property type="match status" value="1"/>
</dbReference>